<feature type="non-terminal residue" evidence="1">
    <location>
        <position position="247"/>
    </location>
</feature>
<organism evidence="1">
    <name type="scientific">marine metagenome</name>
    <dbReference type="NCBI Taxonomy" id="408172"/>
    <lineage>
        <taxon>unclassified sequences</taxon>
        <taxon>metagenomes</taxon>
        <taxon>ecological metagenomes</taxon>
    </lineage>
</organism>
<dbReference type="InterPro" id="IPR029063">
    <property type="entry name" value="SAM-dependent_MTases_sf"/>
</dbReference>
<protein>
    <recommendedName>
        <fullName evidence="2">Methyltransferase domain-containing protein</fullName>
    </recommendedName>
</protein>
<evidence type="ECO:0008006" key="2">
    <source>
        <dbReference type="Google" id="ProtNLM"/>
    </source>
</evidence>
<sequence length="247" mass="27188">MNEVFGGDWLESREPVDERSRPPVALTMIKQAWQQNGWSRILDLGAGTGANVRYLSPLLPTPQEWTLIDHDEQLLTSGALPETAGVATKIVRNLSSGISKQIESTHADVVTASALLDLVSESWLNEVVDTCRAKRRGVYFSLTYDGSIQWHAAVNNMQLADDPDDAAVRQAVNAHQRRDKGFGPALGPMANLKAEAAFRAAGYQVWLLQSRWRLGPADSKLVNMLISGWEAAAVEHSESELRDGERD</sequence>
<dbReference type="SUPFAM" id="SSF53335">
    <property type="entry name" value="S-adenosyl-L-methionine-dependent methyltransferases"/>
    <property type="match status" value="1"/>
</dbReference>
<gene>
    <name evidence="1" type="ORF">METZ01_LOCUS390410</name>
</gene>
<dbReference type="AlphaFoldDB" id="A0A382UTH2"/>
<dbReference type="Gene3D" id="3.40.50.150">
    <property type="entry name" value="Vaccinia Virus protein VP39"/>
    <property type="match status" value="1"/>
</dbReference>
<evidence type="ECO:0000313" key="1">
    <source>
        <dbReference type="EMBL" id="SVD37556.1"/>
    </source>
</evidence>
<name>A0A382UTH2_9ZZZZ</name>
<reference evidence="1" key="1">
    <citation type="submission" date="2018-05" db="EMBL/GenBank/DDBJ databases">
        <authorList>
            <person name="Lanie J.A."/>
            <person name="Ng W.-L."/>
            <person name="Kazmierczak K.M."/>
            <person name="Andrzejewski T.M."/>
            <person name="Davidsen T.M."/>
            <person name="Wayne K.J."/>
            <person name="Tettelin H."/>
            <person name="Glass J.I."/>
            <person name="Rusch D."/>
            <person name="Podicherti R."/>
            <person name="Tsui H.-C.T."/>
            <person name="Winkler M.E."/>
        </authorList>
    </citation>
    <scope>NUCLEOTIDE SEQUENCE</scope>
</reference>
<proteinExistence type="predicted"/>
<dbReference type="EMBL" id="UINC01146684">
    <property type="protein sequence ID" value="SVD37556.1"/>
    <property type="molecule type" value="Genomic_DNA"/>
</dbReference>
<accession>A0A382UTH2</accession>